<dbReference type="SUPFAM" id="SSF56112">
    <property type="entry name" value="Protein kinase-like (PK-like)"/>
    <property type="match status" value="1"/>
</dbReference>
<reference evidence="3" key="1">
    <citation type="journal article" date="2019" name="Int. J. Syst. Evol. Microbiol.">
        <title>The Global Catalogue of Microorganisms (GCM) 10K type strain sequencing project: providing services to taxonomists for standard genome sequencing and annotation.</title>
        <authorList>
            <consortium name="The Broad Institute Genomics Platform"/>
            <consortium name="The Broad Institute Genome Sequencing Center for Infectious Disease"/>
            <person name="Wu L."/>
            <person name="Ma J."/>
        </authorList>
    </citation>
    <scope>NUCLEOTIDE SEQUENCE [LARGE SCALE GENOMIC DNA]</scope>
    <source>
        <strain evidence="3">JCM 17027</strain>
    </source>
</reference>
<name>A0ABP7NUR2_9ACTN</name>
<organism evidence="2 3">
    <name type="scientific">Streptomyces marokkonensis</name>
    <dbReference type="NCBI Taxonomy" id="324855"/>
    <lineage>
        <taxon>Bacteria</taxon>
        <taxon>Bacillati</taxon>
        <taxon>Actinomycetota</taxon>
        <taxon>Actinomycetes</taxon>
        <taxon>Kitasatosporales</taxon>
        <taxon>Streptomycetaceae</taxon>
        <taxon>Streptomyces</taxon>
    </lineage>
</organism>
<sequence length="94" mass="10011">MSVVYHARSGSGRKVAVKVVYQQFADDAEFRSRFRREVTAARRASGAFTAAVVDADPDAAHPWMATSYVPGPTLAQRGPASSTSASPARPTNNT</sequence>
<dbReference type="EMBL" id="BAABCQ010000005">
    <property type="protein sequence ID" value="GAA3953814.1"/>
    <property type="molecule type" value="Genomic_DNA"/>
</dbReference>
<dbReference type="Gene3D" id="3.30.200.20">
    <property type="entry name" value="Phosphorylase Kinase, domain 1"/>
    <property type="match status" value="1"/>
</dbReference>
<accession>A0ABP7NUR2</accession>
<feature type="region of interest" description="Disordered" evidence="1">
    <location>
        <begin position="70"/>
        <end position="94"/>
    </location>
</feature>
<evidence type="ECO:0000256" key="1">
    <source>
        <dbReference type="SAM" id="MobiDB-lite"/>
    </source>
</evidence>
<comment type="caution">
    <text evidence="2">The sequence shown here is derived from an EMBL/GenBank/DDBJ whole genome shotgun (WGS) entry which is preliminary data.</text>
</comment>
<proteinExistence type="predicted"/>
<evidence type="ECO:0000313" key="3">
    <source>
        <dbReference type="Proteomes" id="UP001500034"/>
    </source>
</evidence>
<evidence type="ECO:0000313" key="2">
    <source>
        <dbReference type="EMBL" id="GAA3953814.1"/>
    </source>
</evidence>
<dbReference type="InterPro" id="IPR011009">
    <property type="entry name" value="Kinase-like_dom_sf"/>
</dbReference>
<keyword evidence="3" id="KW-1185">Reference proteome</keyword>
<protein>
    <recommendedName>
        <fullName evidence="4">Serine/threonine protein kinase</fullName>
    </recommendedName>
</protein>
<feature type="compositionally biased region" description="Low complexity" evidence="1">
    <location>
        <begin position="79"/>
        <end position="94"/>
    </location>
</feature>
<evidence type="ECO:0008006" key="4">
    <source>
        <dbReference type="Google" id="ProtNLM"/>
    </source>
</evidence>
<dbReference type="Proteomes" id="UP001500034">
    <property type="component" value="Unassembled WGS sequence"/>
</dbReference>
<gene>
    <name evidence="2" type="ORF">GCM10022384_04130</name>
</gene>